<comment type="caution">
    <text evidence="3">The sequence shown here is derived from an EMBL/GenBank/DDBJ whole genome shotgun (WGS) entry which is preliminary data.</text>
</comment>
<dbReference type="RefSeq" id="WP_238726321.1">
    <property type="nucleotide sequence ID" value="NZ_JAHQCX010000002.1"/>
</dbReference>
<accession>A0ABS6K3W5</accession>
<keyword evidence="4" id="KW-1185">Reference proteome</keyword>
<name>A0ABS6K3W5_9FIRM</name>
<dbReference type="SUPFAM" id="SSF51735">
    <property type="entry name" value="NAD(P)-binding Rossmann-fold domains"/>
    <property type="match status" value="1"/>
</dbReference>
<dbReference type="PANTHER" id="PTHR43000">
    <property type="entry name" value="DTDP-D-GLUCOSE 4,6-DEHYDRATASE-RELATED"/>
    <property type="match status" value="1"/>
</dbReference>
<sequence length="308" mass="34683">MKKVIITGATGFLGKHLTNTLLDSGIEVYGVGRNKDVLDELAKNKLFHPVEAGFEEYSVLDQKIEEREFDIFFHIAHLGVNGVNKNDYRIQLMNTNISCDAVISAKRIGCKRFLFTGSVDEYEACLEPDAHFIMPSHSRIYGIAKFAAENIGKTIALSLGIEYVSVLLSLTYGEGNKTKILPNTIIRNTEAGLPIKLITGNNLFDMNYIDETVGGIIAAAEKGHNLESYYVGHYNLDTFRNNVIKMCEVIGSKSELHFGEYPDPDYNIDYASINRKKLYDHTGYKCESSFKDNLLRTREWLLTDDLNN</sequence>
<evidence type="ECO:0000313" key="4">
    <source>
        <dbReference type="Proteomes" id="UP001314681"/>
    </source>
</evidence>
<evidence type="ECO:0000259" key="2">
    <source>
        <dbReference type="Pfam" id="PF01370"/>
    </source>
</evidence>
<protein>
    <submittedName>
        <fullName evidence="3">NAD(P)-dependent oxidoreductase</fullName>
    </submittedName>
</protein>
<dbReference type="Gene3D" id="3.40.50.720">
    <property type="entry name" value="NAD(P)-binding Rossmann-like Domain"/>
    <property type="match status" value="1"/>
</dbReference>
<dbReference type="EMBL" id="JAHQCX010000002">
    <property type="protein sequence ID" value="MBU9725210.1"/>
    <property type="molecule type" value="Genomic_DNA"/>
</dbReference>
<gene>
    <name evidence="3" type="ORF">KTH90_04195</name>
</gene>
<feature type="domain" description="NAD-dependent epimerase/dehydratase" evidence="2">
    <location>
        <begin position="4"/>
        <end position="232"/>
    </location>
</feature>
<dbReference type="CDD" id="cd08946">
    <property type="entry name" value="SDR_e"/>
    <property type="match status" value="1"/>
</dbReference>
<dbReference type="InterPro" id="IPR001509">
    <property type="entry name" value="Epimerase_deHydtase"/>
</dbReference>
<reference evidence="3 4" key="1">
    <citation type="submission" date="2021-06" db="EMBL/GenBank/DDBJ databases">
        <title>Description of novel taxa of the family Lachnospiraceae.</title>
        <authorList>
            <person name="Chaplin A.V."/>
            <person name="Sokolova S.R."/>
            <person name="Pikina A.P."/>
            <person name="Korzhanova M."/>
            <person name="Belova V."/>
            <person name="Korostin D."/>
            <person name="Efimov B.A."/>
        </authorList>
    </citation>
    <scope>NUCLEOTIDE SEQUENCE [LARGE SCALE GENOMIC DNA]</scope>
    <source>
        <strain evidence="3 4">ASD4241</strain>
    </source>
</reference>
<dbReference type="Pfam" id="PF01370">
    <property type="entry name" value="Epimerase"/>
    <property type="match status" value="1"/>
</dbReference>
<dbReference type="InterPro" id="IPR036291">
    <property type="entry name" value="NAD(P)-bd_dom_sf"/>
</dbReference>
<comment type="similarity">
    <text evidence="1">Belongs to the NAD(P)-dependent epimerase/dehydratase family.</text>
</comment>
<proteinExistence type="inferred from homology"/>
<dbReference type="Proteomes" id="UP001314681">
    <property type="component" value="Unassembled WGS sequence"/>
</dbReference>
<organism evidence="3 4">
    <name type="scientific">Diplocloster modestus</name>
    <dbReference type="NCBI Taxonomy" id="2850322"/>
    <lineage>
        <taxon>Bacteria</taxon>
        <taxon>Bacillati</taxon>
        <taxon>Bacillota</taxon>
        <taxon>Clostridia</taxon>
        <taxon>Lachnospirales</taxon>
        <taxon>Lachnospiraceae</taxon>
        <taxon>Diplocloster</taxon>
    </lineage>
</organism>
<evidence type="ECO:0000256" key="1">
    <source>
        <dbReference type="ARBA" id="ARBA00007637"/>
    </source>
</evidence>
<evidence type="ECO:0000313" key="3">
    <source>
        <dbReference type="EMBL" id="MBU9725210.1"/>
    </source>
</evidence>